<keyword evidence="4" id="KW-1185">Reference proteome</keyword>
<dbReference type="Gene3D" id="3.40.50.720">
    <property type="entry name" value="NAD(P)-binding Rossmann-like Domain"/>
    <property type="match status" value="1"/>
</dbReference>
<comment type="caution">
    <text evidence="3">The sequence shown here is derived from an EMBL/GenBank/DDBJ whole genome shotgun (WGS) entry which is preliminary data.</text>
</comment>
<dbReference type="PRINTS" id="PR00081">
    <property type="entry name" value="GDHRDH"/>
</dbReference>
<accession>A0ABT1X121</accession>
<comment type="similarity">
    <text evidence="1">Belongs to the short-chain dehydrogenases/reductases (SDR) family.</text>
</comment>
<sequence>MQTDRETDMRGRGTPLFDGEVIVVTGGARGMGAAEARLAVAEGATVVIGDILDEAGEALADELGPRCRYRHLDVSVEADWAAAVEFASSLGQVSGLVNNAAIYVPQPLMDTPVEMFERHLRVNQLGCFLGMRAVVPAMKAGGGGSIVNLSSSAGLRGSPGSFAYSATKWAVRGMTKSAAMDLGPHGIRVNSLHPGPIDTPMIAFRTEEQMRQRLAKVPLGRMGGPEEVAEMVVFLLSRRGAYITGAEIAVDGGVSL</sequence>
<keyword evidence="2 3" id="KW-0560">Oxidoreductase</keyword>
<dbReference type="PROSITE" id="PS00061">
    <property type="entry name" value="ADH_SHORT"/>
    <property type="match status" value="1"/>
</dbReference>
<reference evidence="3 4" key="1">
    <citation type="submission" date="2022-06" db="EMBL/GenBank/DDBJ databases">
        <title>Roseomonas CN29.</title>
        <authorList>
            <person name="Cheng Y."/>
            <person name="He X."/>
        </authorList>
    </citation>
    <scope>NUCLEOTIDE SEQUENCE [LARGE SCALE GENOMIC DNA]</scope>
    <source>
        <strain evidence="3 4">CN29</strain>
    </source>
</reference>
<evidence type="ECO:0000313" key="4">
    <source>
        <dbReference type="Proteomes" id="UP001524642"/>
    </source>
</evidence>
<dbReference type="PANTHER" id="PTHR24321:SF8">
    <property type="entry name" value="ESTRADIOL 17-BETA-DEHYDROGENASE 8-RELATED"/>
    <property type="match status" value="1"/>
</dbReference>
<dbReference type="EC" id="1.1.1.47" evidence="3"/>
<evidence type="ECO:0000256" key="2">
    <source>
        <dbReference type="ARBA" id="ARBA00023002"/>
    </source>
</evidence>
<evidence type="ECO:0000256" key="1">
    <source>
        <dbReference type="ARBA" id="ARBA00006484"/>
    </source>
</evidence>
<dbReference type="SUPFAM" id="SSF51735">
    <property type="entry name" value="NAD(P)-binding Rossmann-fold domains"/>
    <property type="match status" value="1"/>
</dbReference>
<dbReference type="InterPro" id="IPR036291">
    <property type="entry name" value="NAD(P)-bd_dom_sf"/>
</dbReference>
<gene>
    <name evidence="3" type="ORF">NRP21_03335</name>
</gene>
<evidence type="ECO:0000313" key="3">
    <source>
        <dbReference type="EMBL" id="MCR0981078.1"/>
    </source>
</evidence>
<protein>
    <submittedName>
        <fullName evidence="3">Glucose 1-dehydrogenase</fullName>
        <ecNumber evidence="3">1.1.1.47</ecNumber>
    </submittedName>
</protein>
<dbReference type="RefSeq" id="WP_257714758.1">
    <property type="nucleotide sequence ID" value="NZ_JANJOU010000002.1"/>
</dbReference>
<dbReference type="InterPro" id="IPR020904">
    <property type="entry name" value="Sc_DH/Rdtase_CS"/>
</dbReference>
<proteinExistence type="inferred from homology"/>
<dbReference type="GO" id="GO:0047936">
    <property type="term" value="F:glucose 1-dehydrogenase [NAD(P)+] activity"/>
    <property type="evidence" value="ECO:0007669"/>
    <property type="project" value="UniProtKB-EC"/>
</dbReference>
<dbReference type="EMBL" id="JANJOU010000002">
    <property type="protein sequence ID" value="MCR0981078.1"/>
    <property type="molecule type" value="Genomic_DNA"/>
</dbReference>
<dbReference type="PRINTS" id="PR00080">
    <property type="entry name" value="SDRFAMILY"/>
</dbReference>
<dbReference type="InterPro" id="IPR002347">
    <property type="entry name" value="SDR_fam"/>
</dbReference>
<dbReference type="Proteomes" id="UP001524642">
    <property type="component" value="Unassembled WGS sequence"/>
</dbReference>
<dbReference type="PANTHER" id="PTHR24321">
    <property type="entry name" value="DEHYDROGENASES, SHORT CHAIN"/>
    <property type="match status" value="1"/>
</dbReference>
<organism evidence="3 4">
    <name type="scientific">Roseomonas populi</name>
    <dbReference type="NCBI Taxonomy" id="3121582"/>
    <lineage>
        <taxon>Bacteria</taxon>
        <taxon>Pseudomonadati</taxon>
        <taxon>Pseudomonadota</taxon>
        <taxon>Alphaproteobacteria</taxon>
        <taxon>Acetobacterales</taxon>
        <taxon>Roseomonadaceae</taxon>
        <taxon>Roseomonas</taxon>
    </lineage>
</organism>
<dbReference type="NCBIfam" id="NF005559">
    <property type="entry name" value="PRK07231.1"/>
    <property type="match status" value="1"/>
</dbReference>
<dbReference type="Pfam" id="PF13561">
    <property type="entry name" value="adh_short_C2"/>
    <property type="match status" value="1"/>
</dbReference>
<name>A0ABT1X121_9PROT</name>